<organism evidence="4 5">
    <name type="scientific">Sodaliphilus pleomorphus</name>
    <dbReference type="NCBI Taxonomy" id="2606626"/>
    <lineage>
        <taxon>Bacteria</taxon>
        <taxon>Pseudomonadati</taxon>
        <taxon>Bacteroidota</taxon>
        <taxon>Bacteroidia</taxon>
        <taxon>Bacteroidales</taxon>
        <taxon>Muribaculaceae</taxon>
        <taxon>Sodaliphilus</taxon>
    </lineage>
</organism>
<dbReference type="InterPro" id="IPR024299">
    <property type="entry name" value="NigD-like_OB_dom"/>
</dbReference>
<accession>A0A6L5XGC8</accession>
<feature type="signal peptide" evidence="1">
    <location>
        <begin position="1"/>
        <end position="19"/>
    </location>
</feature>
<feature type="domain" description="NigD-like C-terminal" evidence="3">
    <location>
        <begin position="116"/>
        <end position="226"/>
    </location>
</feature>
<dbReference type="RefSeq" id="WP_154328417.1">
    <property type="nucleotide sequence ID" value="NZ_CP045696.1"/>
</dbReference>
<dbReference type="Proteomes" id="UP000483362">
    <property type="component" value="Unassembled WGS sequence"/>
</dbReference>
<sequence length="248" mass="27028">MRTIKLLLLSLGLAVVACAMQSCLDNDNDHYYNIVMPNALVTVKPAAGNTGFYLQLDDSTTLKPVNMSQSPFGNRQVRALVNYSTADQDPAPYKQAVRINWIDSILTKPLAKDLGDDNPATYGNDPVEIVNDWVTIAEDGYLTLRVRTLMSGQVKHIVNLVATPTADNAYVVTFYQDAQGDVNGVPADALVAFDLAGSLPDTGGKTVDLVLKWNSYSGAKQATFKYCSRKAGTAGISLRDLRYSKWVK</sequence>
<keyword evidence="5" id="KW-1185">Reference proteome</keyword>
<dbReference type="InterPro" id="IPR038143">
    <property type="entry name" value="NigD-like_C_dom_sf"/>
</dbReference>
<dbReference type="PROSITE" id="PS51257">
    <property type="entry name" value="PROKAR_LIPOPROTEIN"/>
    <property type="match status" value="1"/>
</dbReference>
<evidence type="ECO:0000259" key="3">
    <source>
        <dbReference type="Pfam" id="PF17415"/>
    </source>
</evidence>
<feature type="chain" id="PRO_5026716187" description="NigD-like protein" evidence="1">
    <location>
        <begin position="20"/>
        <end position="248"/>
    </location>
</feature>
<reference evidence="4 5" key="1">
    <citation type="submission" date="2019-08" db="EMBL/GenBank/DDBJ databases">
        <title>In-depth cultivation of the pig gut microbiome towards novel bacterial diversity and tailored functional studies.</title>
        <authorList>
            <person name="Wylensek D."/>
            <person name="Hitch T.C.A."/>
            <person name="Clavel T."/>
        </authorList>
    </citation>
    <scope>NUCLEOTIDE SEQUENCE [LARGE SCALE GENOMIC DNA]</scope>
    <source>
        <strain evidence="4 5">Oil-RF-744-WCA-WT-10</strain>
    </source>
</reference>
<dbReference type="Pfam" id="PF12667">
    <property type="entry name" value="NigD_N"/>
    <property type="match status" value="1"/>
</dbReference>
<evidence type="ECO:0000259" key="2">
    <source>
        <dbReference type="Pfam" id="PF12667"/>
    </source>
</evidence>
<evidence type="ECO:0000313" key="4">
    <source>
        <dbReference type="EMBL" id="MSS18508.1"/>
    </source>
</evidence>
<protein>
    <recommendedName>
        <fullName evidence="6">NigD-like protein</fullName>
    </recommendedName>
</protein>
<keyword evidence="1" id="KW-0732">Signal</keyword>
<dbReference type="AlphaFoldDB" id="A0A6L5XGC8"/>
<evidence type="ECO:0008006" key="6">
    <source>
        <dbReference type="Google" id="ProtNLM"/>
    </source>
</evidence>
<dbReference type="Gene3D" id="2.40.50.500">
    <property type="entry name" value="NigD-like N-terminal OB domain"/>
    <property type="match status" value="1"/>
</dbReference>
<name>A0A6L5XGC8_9BACT</name>
<dbReference type="InterPro" id="IPR038179">
    <property type="entry name" value="NigD-like_N_sf"/>
</dbReference>
<evidence type="ECO:0000313" key="5">
    <source>
        <dbReference type="Proteomes" id="UP000483362"/>
    </source>
</evidence>
<proteinExistence type="predicted"/>
<dbReference type="Gene3D" id="2.60.40.2370">
    <property type="entry name" value="NigD-like, C-terminal beta sandwich domain"/>
    <property type="match status" value="1"/>
</dbReference>
<comment type="caution">
    <text evidence="4">The sequence shown here is derived from an EMBL/GenBank/DDBJ whole genome shotgun (WGS) entry which is preliminary data.</text>
</comment>
<dbReference type="InterPro" id="IPR035376">
    <property type="entry name" value="NigD_C"/>
</dbReference>
<gene>
    <name evidence="4" type="ORF">FYJ29_12185</name>
</gene>
<dbReference type="Pfam" id="PF17415">
    <property type="entry name" value="NigD_C"/>
    <property type="match status" value="1"/>
</dbReference>
<dbReference type="EMBL" id="VULT01000023">
    <property type="protein sequence ID" value="MSS18508.1"/>
    <property type="molecule type" value="Genomic_DNA"/>
</dbReference>
<feature type="domain" description="NigD-like N-terminal OB" evidence="2">
    <location>
        <begin position="40"/>
        <end position="105"/>
    </location>
</feature>
<evidence type="ECO:0000256" key="1">
    <source>
        <dbReference type="SAM" id="SignalP"/>
    </source>
</evidence>